<protein>
    <recommendedName>
        <fullName evidence="14">RNA-binding protein 19</fullName>
    </recommendedName>
</protein>
<dbReference type="PROSITE" id="PS50102">
    <property type="entry name" value="RRM"/>
    <property type="match status" value="6"/>
</dbReference>
<evidence type="ECO:0000313" key="12">
    <source>
        <dbReference type="EMBL" id="KAK7601977.1"/>
    </source>
</evidence>
<evidence type="ECO:0000256" key="2">
    <source>
        <dbReference type="ARBA" id="ARBA00008033"/>
    </source>
</evidence>
<keyword evidence="6 8" id="KW-0694">RNA-binding</keyword>
<keyword evidence="13" id="KW-1185">Reference proteome</keyword>
<comment type="caution">
    <text evidence="12">The sequence shown here is derived from an EMBL/GenBank/DDBJ whole genome shotgun (WGS) entry which is preliminary data.</text>
</comment>
<dbReference type="SUPFAM" id="SSF54928">
    <property type="entry name" value="RNA-binding domain, RBD"/>
    <property type="match status" value="5"/>
</dbReference>
<name>A0AAN9TQD6_9HEMI</name>
<dbReference type="PROSITE" id="PS50081">
    <property type="entry name" value="ZF_DAG_PE_2"/>
    <property type="match status" value="1"/>
</dbReference>
<dbReference type="InterPro" id="IPR000504">
    <property type="entry name" value="RRM_dom"/>
</dbReference>
<comment type="subcellular location">
    <subcellularLocation>
        <location evidence="1">Nucleus</location>
    </subcellularLocation>
</comment>
<reference evidence="12 13" key="1">
    <citation type="submission" date="2024-03" db="EMBL/GenBank/DDBJ databases">
        <title>Adaptation during the transition from Ophiocordyceps entomopathogen to insect associate is accompanied by gene loss and intensified selection.</title>
        <authorList>
            <person name="Ward C.M."/>
            <person name="Onetto C.A."/>
            <person name="Borneman A.R."/>
        </authorList>
    </citation>
    <scope>NUCLEOTIDE SEQUENCE [LARGE SCALE GENOMIC DNA]</scope>
    <source>
        <strain evidence="12">AWRI1</strain>
        <tissue evidence="12">Single Adult Female</tissue>
    </source>
</reference>
<dbReference type="GO" id="GO:0005730">
    <property type="term" value="C:nucleolus"/>
    <property type="evidence" value="ECO:0007669"/>
    <property type="project" value="TreeGrafter"/>
</dbReference>
<dbReference type="Proteomes" id="UP001367676">
    <property type="component" value="Unassembled WGS sequence"/>
</dbReference>
<dbReference type="InterPro" id="IPR051945">
    <property type="entry name" value="RRM_MRD1_RNA_proc_ribogen"/>
</dbReference>
<dbReference type="Gene3D" id="3.30.60.20">
    <property type="match status" value="1"/>
</dbReference>
<evidence type="ECO:0000256" key="6">
    <source>
        <dbReference type="ARBA" id="ARBA00022884"/>
    </source>
</evidence>
<evidence type="ECO:0000313" key="13">
    <source>
        <dbReference type="Proteomes" id="UP001367676"/>
    </source>
</evidence>
<evidence type="ECO:0000256" key="9">
    <source>
        <dbReference type="SAM" id="MobiDB-lite"/>
    </source>
</evidence>
<feature type="domain" description="RRM" evidence="11">
    <location>
        <begin position="725"/>
        <end position="805"/>
    </location>
</feature>
<keyword evidence="7" id="KW-0539">Nucleus</keyword>
<dbReference type="FunFam" id="3.30.70.330:FF:000277">
    <property type="entry name" value="RNA binding motif protein 19"/>
    <property type="match status" value="1"/>
</dbReference>
<keyword evidence="5" id="KW-0862">Zinc</keyword>
<dbReference type="GO" id="GO:0046872">
    <property type="term" value="F:metal ion binding"/>
    <property type="evidence" value="ECO:0007669"/>
    <property type="project" value="UniProtKB-KW"/>
</dbReference>
<evidence type="ECO:0000256" key="1">
    <source>
        <dbReference type="ARBA" id="ARBA00004123"/>
    </source>
</evidence>
<dbReference type="PANTHER" id="PTHR48039:SF5">
    <property type="entry name" value="RNA-BINDING PROTEIN 28"/>
    <property type="match status" value="1"/>
</dbReference>
<gene>
    <name evidence="12" type="ORF">V9T40_009418</name>
</gene>
<evidence type="ECO:0000256" key="4">
    <source>
        <dbReference type="ARBA" id="ARBA00022737"/>
    </source>
</evidence>
<evidence type="ECO:0000256" key="7">
    <source>
        <dbReference type="ARBA" id="ARBA00023242"/>
    </source>
</evidence>
<dbReference type="Pfam" id="PF00076">
    <property type="entry name" value="RRM_1"/>
    <property type="match status" value="5"/>
</dbReference>
<proteinExistence type="inferred from homology"/>
<dbReference type="FunFam" id="3.30.70.330:FF:000738">
    <property type="entry name" value="RNA-binding motif protein 19"/>
    <property type="match status" value="1"/>
</dbReference>
<dbReference type="PANTHER" id="PTHR48039">
    <property type="entry name" value="RNA-BINDING MOTIF PROTEIN 14B"/>
    <property type="match status" value="1"/>
</dbReference>
<evidence type="ECO:0000256" key="3">
    <source>
        <dbReference type="ARBA" id="ARBA00022723"/>
    </source>
</evidence>
<dbReference type="InterPro" id="IPR012677">
    <property type="entry name" value="Nucleotide-bd_a/b_plait_sf"/>
</dbReference>
<evidence type="ECO:0000259" key="10">
    <source>
        <dbReference type="PROSITE" id="PS50081"/>
    </source>
</evidence>
<evidence type="ECO:0000256" key="5">
    <source>
        <dbReference type="ARBA" id="ARBA00022833"/>
    </source>
</evidence>
<keyword evidence="4" id="KW-0677">Repeat</keyword>
<evidence type="ECO:0000256" key="8">
    <source>
        <dbReference type="PROSITE-ProRule" id="PRU00176"/>
    </source>
</evidence>
<dbReference type="Gene3D" id="3.30.70.330">
    <property type="match status" value="6"/>
</dbReference>
<dbReference type="InterPro" id="IPR002219">
    <property type="entry name" value="PKC_DAG/PE"/>
</dbReference>
<dbReference type="CDD" id="cd12318">
    <property type="entry name" value="RRM5_RBM19_like"/>
    <property type="match status" value="1"/>
</dbReference>
<keyword evidence="3" id="KW-0479">Metal-binding</keyword>
<feature type="compositionally biased region" description="Basic and acidic residues" evidence="9">
    <location>
        <begin position="814"/>
        <end position="836"/>
    </location>
</feature>
<dbReference type="InterPro" id="IPR046349">
    <property type="entry name" value="C1-like_sf"/>
</dbReference>
<organism evidence="12 13">
    <name type="scientific">Parthenolecanium corni</name>
    <dbReference type="NCBI Taxonomy" id="536013"/>
    <lineage>
        <taxon>Eukaryota</taxon>
        <taxon>Metazoa</taxon>
        <taxon>Ecdysozoa</taxon>
        <taxon>Arthropoda</taxon>
        <taxon>Hexapoda</taxon>
        <taxon>Insecta</taxon>
        <taxon>Pterygota</taxon>
        <taxon>Neoptera</taxon>
        <taxon>Paraneoptera</taxon>
        <taxon>Hemiptera</taxon>
        <taxon>Sternorrhyncha</taxon>
        <taxon>Coccoidea</taxon>
        <taxon>Coccidae</taxon>
        <taxon>Parthenolecanium</taxon>
    </lineage>
</organism>
<comment type="similarity">
    <text evidence="2">Belongs to the RRM MRD1 family.</text>
</comment>
<feature type="compositionally biased region" description="Acidic residues" evidence="9">
    <location>
        <begin position="837"/>
        <end position="849"/>
    </location>
</feature>
<evidence type="ECO:0000259" key="11">
    <source>
        <dbReference type="PROSITE" id="PS50102"/>
    </source>
</evidence>
<sequence length="947" mass="107795">MSRIIVKNLPKNVTEDELKNAFSEKGVVTDVQLKYTKDGKFRGFAFVGYQSDAESQEAVEHFNQSYFKSLKISVEPCAALGDASKPKSWSKYAPDSSAYKQKNQKVVKNKKTEMKSQTSNPLKKELAEKLKKFKNDPAFLEFMEAHGKEKSIWGNHDVTSFIESMEKVSDKNEDSGVEEDSGTAEGTVTSIADDETISDADYLKLKTGQKTLDEVKQEKSEKKFFTLVIRGLSYKVKKKVIKEFFHPLKVDSIRIPVKIRGLAYVGFKCEKAMNKALLRDKSFIDGKRIFVSKLKENVPENSALVDHSNEAKWKKQEESLHSEESIAESGRIFIRNLPYTSTEEELQSIFEKYGPVTEVIVPLDKLTRKIKGYGVVTFLIPEHAVKAFTELDGMIFHGRMLHLLPGKAKDSTELNINEGSSYKSKKLQKLKAEAQSAHNWNTLFLGSNAVAETIASNYNISKEQVFSDNNAAVRLALGETQIVHETREFLESNGVKLDAFNRALNHRSKTIILVKNLPTNVTVNEIRDLFSKYGVLGRVVLPPSGITGIVEFVEPAEARTAFKRLAYSRFKNLPLYLEWAPDDTFTSSPKETDERETRKENSIHENVLVCDEFDEEPEPETTLFVKNLNFETTEDALKLHFSSCGKIASATIAIKKDPKKPGGLLSMGYGFVQFYKMRSLENALKTLQQSILDGHSIELKRSNRTLKTETHFDRKVNNVEKQTGSKILVRNIPFQASYNELMELFKVFGEIKALRLPKKMVGAGPHRGFAFVEYHSKEEAKRAMQSLCQSTHLYGRRLVLEWAQSAEEDLDQVRKRTAERFPQDKDTRSKKSRTDIQIDESESEEEPEMFDSSRGWISCEVLCVRYILACICATDNSASIYCVFTMADEEVDHHNDDYSSETKFGLKIRGRKGALKKKNVYVVKDHKFMPRFFKQPTFCSHCKDFIW</sequence>
<accession>A0AAN9TQD6</accession>
<dbReference type="GO" id="GO:0003729">
    <property type="term" value="F:mRNA binding"/>
    <property type="evidence" value="ECO:0007669"/>
    <property type="project" value="TreeGrafter"/>
</dbReference>
<dbReference type="InterPro" id="IPR034423">
    <property type="entry name" value="RBM19_RRM5"/>
</dbReference>
<feature type="domain" description="RRM" evidence="11">
    <location>
        <begin position="330"/>
        <end position="408"/>
    </location>
</feature>
<dbReference type="AlphaFoldDB" id="A0AAN9TQD6"/>
<feature type="domain" description="RRM" evidence="11">
    <location>
        <begin position="2"/>
        <end position="79"/>
    </location>
</feature>
<dbReference type="EMBL" id="JBBCAQ010000010">
    <property type="protein sequence ID" value="KAK7601977.1"/>
    <property type="molecule type" value="Genomic_DNA"/>
</dbReference>
<dbReference type="InterPro" id="IPR035979">
    <property type="entry name" value="RBD_domain_sf"/>
</dbReference>
<feature type="domain" description="RRM" evidence="11">
    <location>
        <begin position="225"/>
        <end position="296"/>
    </location>
</feature>
<feature type="domain" description="RRM" evidence="11">
    <location>
        <begin position="510"/>
        <end position="582"/>
    </location>
</feature>
<feature type="domain" description="RRM" evidence="11">
    <location>
        <begin position="621"/>
        <end position="704"/>
    </location>
</feature>
<feature type="region of interest" description="Disordered" evidence="9">
    <location>
        <begin position="82"/>
        <end position="122"/>
    </location>
</feature>
<dbReference type="SUPFAM" id="SSF57889">
    <property type="entry name" value="Cysteine-rich domain"/>
    <property type="match status" value="1"/>
</dbReference>
<feature type="region of interest" description="Disordered" evidence="9">
    <location>
        <begin position="814"/>
        <end position="849"/>
    </location>
</feature>
<feature type="domain" description="Phorbol-ester/DAG-type" evidence="10">
    <location>
        <begin position="925"/>
        <end position="947"/>
    </location>
</feature>
<dbReference type="SMART" id="SM00360">
    <property type="entry name" value="RRM"/>
    <property type="match status" value="6"/>
</dbReference>
<evidence type="ECO:0008006" key="14">
    <source>
        <dbReference type="Google" id="ProtNLM"/>
    </source>
</evidence>